<dbReference type="OrthoDB" id="2287431at2759"/>
<comment type="caution">
    <text evidence="1">The sequence shown here is derived from an EMBL/GenBank/DDBJ whole genome shotgun (WGS) entry which is preliminary data.</text>
</comment>
<accession>A0A1X2IFY5</accession>
<evidence type="ECO:0000313" key="2">
    <source>
        <dbReference type="Proteomes" id="UP000193560"/>
    </source>
</evidence>
<protein>
    <submittedName>
        <fullName evidence="1">Uncharacterized protein</fullName>
    </submittedName>
</protein>
<reference evidence="1 2" key="1">
    <citation type="submission" date="2016-07" db="EMBL/GenBank/DDBJ databases">
        <title>Pervasive Adenine N6-methylation of Active Genes in Fungi.</title>
        <authorList>
            <consortium name="DOE Joint Genome Institute"/>
            <person name="Mondo S.J."/>
            <person name="Dannebaum R.O."/>
            <person name="Kuo R.C."/>
            <person name="Labutti K."/>
            <person name="Haridas S."/>
            <person name="Kuo A."/>
            <person name="Salamov A."/>
            <person name="Ahrendt S.R."/>
            <person name="Lipzen A."/>
            <person name="Sullivan W."/>
            <person name="Andreopoulos W.B."/>
            <person name="Clum A."/>
            <person name="Lindquist E."/>
            <person name="Daum C."/>
            <person name="Ramamoorthy G.K."/>
            <person name="Gryganskyi A."/>
            <person name="Culley D."/>
            <person name="Magnuson J.K."/>
            <person name="James T.Y."/>
            <person name="O'Malley M.A."/>
            <person name="Stajich J.E."/>
            <person name="Spatafora J.W."/>
            <person name="Visel A."/>
            <person name="Grigoriev I.V."/>
        </authorList>
    </citation>
    <scope>NUCLEOTIDE SEQUENCE [LARGE SCALE GENOMIC DNA]</scope>
    <source>
        <strain evidence="1 2">NRRL 1336</strain>
    </source>
</reference>
<dbReference type="STRING" id="90262.A0A1X2IFY5"/>
<dbReference type="Proteomes" id="UP000193560">
    <property type="component" value="Unassembled WGS sequence"/>
</dbReference>
<evidence type="ECO:0000313" key="1">
    <source>
        <dbReference type="EMBL" id="ORZ15837.1"/>
    </source>
</evidence>
<proteinExistence type="predicted"/>
<dbReference type="EMBL" id="MCGE01000012">
    <property type="protein sequence ID" value="ORZ15837.1"/>
    <property type="molecule type" value="Genomic_DNA"/>
</dbReference>
<sequence>MRLFQSKTVEDNDLLSYHFKEQCKVQRRINATMPHLKSLHDQPSVRVKANGAIVLNRYHHHHTSIPSDWVPTVVSCIKDEDIDGDYAYDGPNNDFENSVSEFSTISSSQSFLSATPLRKRASSTSSSYDYHFPYERKLDILLEEMEDVQQEGARMKKNYLLMEQRNTLLEKELNQRDELINSLQSKIQSLMDPSS</sequence>
<keyword evidence="2" id="KW-1185">Reference proteome</keyword>
<gene>
    <name evidence="1" type="ORF">BCR42DRAFT_416001</name>
</gene>
<dbReference type="AlphaFoldDB" id="A0A1X2IFY5"/>
<name>A0A1X2IFY5_9FUNG</name>
<organism evidence="1 2">
    <name type="scientific">Absidia repens</name>
    <dbReference type="NCBI Taxonomy" id="90262"/>
    <lineage>
        <taxon>Eukaryota</taxon>
        <taxon>Fungi</taxon>
        <taxon>Fungi incertae sedis</taxon>
        <taxon>Mucoromycota</taxon>
        <taxon>Mucoromycotina</taxon>
        <taxon>Mucoromycetes</taxon>
        <taxon>Mucorales</taxon>
        <taxon>Cunninghamellaceae</taxon>
        <taxon>Absidia</taxon>
    </lineage>
</organism>